<dbReference type="InterPro" id="IPR001353">
    <property type="entry name" value="Proteasome_sua/b"/>
</dbReference>
<gene>
    <name evidence="2" type="ORF">OLC1_LOCUS9555</name>
</gene>
<dbReference type="InterPro" id="IPR029055">
    <property type="entry name" value="Ntn_hydrolases_N"/>
</dbReference>
<dbReference type="Proteomes" id="UP001161247">
    <property type="component" value="Chromosome 3"/>
</dbReference>
<sequence>MKSENLAMGSRHPHYLSNHGRLHSLSSESDTDEDGGQSIKERYPHLFRKKEKVQNRRAKKKKEAWKSRHSPERDFVFSGIDPETSINSDSASSVGLEIYPTVDEYGRFYGPDPHRSWMPDVAPVLSCPFPSEENGLSTFAFQFGNRGEIMLAANHSAPGSAFMENVFAVNSRIIGTISGEGEACDHAIRVLLRHLRFIIRHEEESVLVTALFMVDLLRQISAECESLYLVVLIAGWDENKKCGELYRVDSKGVVMNGHKFATGSQSAYAYVALDVGLLIRGNKRRATRSGLEPANFFPYAEKYADWSVWAADETGWWASRTVYRVASKALDERCYFASVYNIGPNGCKTLRDDIHVIEDAVQGPGMTSLS</sequence>
<dbReference type="GO" id="GO:0005839">
    <property type="term" value="C:proteasome core complex"/>
    <property type="evidence" value="ECO:0007669"/>
    <property type="project" value="InterPro"/>
</dbReference>
<organism evidence="2 3">
    <name type="scientific">Oldenlandia corymbosa var. corymbosa</name>
    <dbReference type="NCBI Taxonomy" id="529605"/>
    <lineage>
        <taxon>Eukaryota</taxon>
        <taxon>Viridiplantae</taxon>
        <taxon>Streptophyta</taxon>
        <taxon>Embryophyta</taxon>
        <taxon>Tracheophyta</taxon>
        <taxon>Spermatophyta</taxon>
        <taxon>Magnoliopsida</taxon>
        <taxon>eudicotyledons</taxon>
        <taxon>Gunneridae</taxon>
        <taxon>Pentapetalae</taxon>
        <taxon>asterids</taxon>
        <taxon>lamiids</taxon>
        <taxon>Gentianales</taxon>
        <taxon>Rubiaceae</taxon>
        <taxon>Rubioideae</taxon>
        <taxon>Spermacoceae</taxon>
        <taxon>Hedyotis-Oldenlandia complex</taxon>
        <taxon>Oldenlandia</taxon>
    </lineage>
</organism>
<proteinExistence type="predicted"/>
<evidence type="ECO:0000313" key="2">
    <source>
        <dbReference type="EMBL" id="CAI9099555.1"/>
    </source>
</evidence>
<dbReference type="Gene3D" id="3.60.20.10">
    <property type="entry name" value="Glutamine Phosphoribosylpyrophosphate, subunit 1, domain 1"/>
    <property type="match status" value="1"/>
</dbReference>
<dbReference type="AlphaFoldDB" id="A0AAV1CX60"/>
<dbReference type="GO" id="GO:0051603">
    <property type="term" value="P:proteolysis involved in protein catabolic process"/>
    <property type="evidence" value="ECO:0007669"/>
    <property type="project" value="InterPro"/>
</dbReference>
<protein>
    <submittedName>
        <fullName evidence="2">OLC1v1036397C1</fullName>
    </submittedName>
</protein>
<accession>A0AAV1CX60</accession>
<feature type="compositionally biased region" description="Basic residues" evidence="1">
    <location>
        <begin position="45"/>
        <end position="63"/>
    </location>
</feature>
<dbReference type="EMBL" id="OX459120">
    <property type="protein sequence ID" value="CAI9099555.1"/>
    <property type="molecule type" value="Genomic_DNA"/>
</dbReference>
<feature type="region of interest" description="Disordered" evidence="1">
    <location>
        <begin position="1"/>
        <end position="67"/>
    </location>
</feature>
<dbReference type="Pfam" id="PF00227">
    <property type="entry name" value="Proteasome"/>
    <property type="match status" value="1"/>
</dbReference>
<keyword evidence="3" id="KW-1185">Reference proteome</keyword>
<reference evidence="2" key="1">
    <citation type="submission" date="2023-03" db="EMBL/GenBank/DDBJ databases">
        <authorList>
            <person name="Julca I."/>
        </authorList>
    </citation>
    <scope>NUCLEOTIDE SEQUENCE</scope>
</reference>
<name>A0AAV1CX60_OLDCO</name>
<evidence type="ECO:0000256" key="1">
    <source>
        <dbReference type="SAM" id="MobiDB-lite"/>
    </source>
</evidence>
<dbReference type="SUPFAM" id="SSF56235">
    <property type="entry name" value="N-terminal nucleophile aminohydrolases (Ntn hydrolases)"/>
    <property type="match status" value="1"/>
</dbReference>
<evidence type="ECO:0000313" key="3">
    <source>
        <dbReference type="Proteomes" id="UP001161247"/>
    </source>
</evidence>